<evidence type="ECO:0000256" key="1">
    <source>
        <dbReference type="SAM" id="MobiDB-lite"/>
    </source>
</evidence>
<feature type="region of interest" description="Disordered" evidence="1">
    <location>
        <begin position="176"/>
        <end position="259"/>
    </location>
</feature>
<comment type="caution">
    <text evidence="2">The sequence shown here is derived from an EMBL/GenBank/DDBJ whole genome shotgun (WGS) entry which is preliminary data.</text>
</comment>
<accession>A0AAN9FXL4</accession>
<name>A0AAN9FXL4_CROPI</name>
<feature type="compositionally biased region" description="Polar residues" evidence="1">
    <location>
        <begin position="183"/>
        <end position="193"/>
    </location>
</feature>
<evidence type="ECO:0000313" key="3">
    <source>
        <dbReference type="Proteomes" id="UP001372338"/>
    </source>
</evidence>
<feature type="region of interest" description="Disordered" evidence="1">
    <location>
        <begin position="46"/>
        <end position="68"/>
    </location>
</feature>
<reference evidence="2 3" key="1">
    <citation type="submission" date="2024-01" db="EMBL/GenBank/DDBJ databases">
        <title>The genomes of 5 underutilized Papilionoideae crops provide insights into root nodulation and disease resistanc.</title>
        <authorList>
            <person name="Yuan L."/>
        </authorList>
    </citation>
    <scope>NUCLEOTIDE SEQUENCE [LARGE SCALE GENOMIC DNA]</scope>
    <source>
        <strain evidence="2">ZHUSHIDOU_FW_LH</strain>
        <tissue evidence="2">Leaf</tissue>
    </source>
</reference>
<evidence type="ECO:0000313" key="2">
    <source>
        <dbReference type="EMBL" id="KAK7281083.1"/>
    </source>
</evidence>
<proteinExistence type="predicted"/>
<keyword evidence="3" id="KW-1185">Reference proteome</keyword>
<dbReference type="EMBL" id="JAYWIO010000002">
    <property type="protein sequence ID" value="KAK7281083.1"/>
    <property type="molecule type" value="Genomic_DNA"/>
</dbReference>
<dbReference type="AlphaFoldDB" id="A0AAN9FXL4"/>
<dbReference type="Proteomes" id="UP001372338">
    <property type="component" value="Unassembled WGS sequence"/>
</dbReference>
<feature type="region of interest" description="Disordered" evidence="1">
    <location>
        <begin position="1"/>
        <end position="28"/>
    </location>
</feature>
<feature type="compositionally biased region" description="Basic and acidic residues" evidence="1">
    <location>
        <begin position="15"/>
        <end position="28"/>
    </location>
</feature>
<organism evidence="2 3">
    <name type="scientific">Crotalaria pallida</name>
    <name type="common">Smooth rattlebox</name>
    <name type="synonym">Crotalaria striata</name>
    <dbReference type="NCBI Taxonomy" id="3830"/>
    <lineage>
        <taxon>Eukaryota</taxon>
        <taxon>Viridiplantae</taxon>
        <taxon>Streptophyta</taxon>
        <taxon>Embryophyta</taxon>
        <taxon>Tracheophyta</taxon>
        <taxon>Spermatophyta</taxon>
        <taxon>Magnoliopsida</taxon>
        <taxon>eudicotyledons</taxon>
        <taxon>Gunneridae</taxon>
        <taxon>Pentapetalae</taxon>
        <taxon>rosids</taxon>
        <taxon>fabids</taxon>
        <taxon>Fabales</taxon>
        <taxon>Fabaceae</taxon>
        <taxon>Papilionoideae</taxon>
        <taxon>50 kb inversion clade</taxon>
        <taxon>genistoids sensu lato</taxon>
        <taxon>core genistoids</taxon>
        <taxon>Crotalarieae</taxon>
        <taxon>Crotalaria</taxon>
    </lineage>
</organism>
<gene>
    <name evidence="2" type="ORF">RIF29_08768</name>
</gene>
<sequence length="373" mass="41125">MDANPLLGYVSSYEKSSEEDQKERSIKKVKVGDHDVHEETPMEIIHRREADSRAASSRPESCMSGPSPTAMVEGVVSYKSSLLNTIGSSPNEVIETHIAYEMVGANKEERDTKVETMSSNDLSYESSIERSPFGPLMLVKKPPIFKGKSLAAEDEMNQSSKARGSHFASLMDNNEADEDMHESQQAPSGLTKINSKEVGLDASPMKIVRVRDPLAGKNNQNRPTKEASQHPSQKGKSTKKDLHRNIDFSSKPLESSSIFNNSADHRKLMRDKEKSILQSMKIMEKQGIGTIDSFCTQAILPSSVEVNRAYAHIGVNNDAIHPLEPPDSVSISINSNSQKAAMEVDDINIEHVNKEVLGAVSQPRRDGLQDQPQ</sequence>
<protein>
    <submittedName>
        <fullName evidence="2">Uncharacterized protein</fullName>
    </submittedName>
</protein>